<dbReference type="PANTHER" id="PTHR32039">
    <property type="entry name" value="MAGNESIUM-CHELATASE SUBUNIT CHLI"/>
    <property type="match status" value="1"/>
</dbReference>
<dbReference type="InterPro" id="IPR020568">
    <property type="entry name" value="Ribosomal_Su5_D2-typ_SF"/>
</dbReference>
<comment type="similarity">
    <text evidence="1">Belongs to the Mg-chelatase subunits D/I family. ComM subfamily.</text>
</comment>
<dbReference type="InterPro" id="IPR014721">
    <property type="entry name" value="Ribsml_uS5_D2-typ_fold_subgr"/>
</dbReference>
<accession>A0A6N2TIC8</accession>
<proteinExistence type="inferred from homology"/>
<dbReference type="SUPFAM" id="SSF52540">
    <property type="entry name" value="P-loop containing nucleoside triphosphate hydrolases"/>
    <property type="match status" value="1"/>
</dbReference>
<dbReference type="InterPro" id="IPR027417">
    <property type="entry name" value="P-loop_NTPase"/>
</dbReference>
<dbReference type="AlphaFoldDB" id="A0A6N2TIC8"/>
<dbReference type="Pfam" id="PF01078">
    <property type="entry name" value="Mg_chelatase"/>
    <property type="match status" value="1"/>
</dbReference>
<organism evidence="3">
    <name type="scientific">uncultured Anaerotruncus sp</name>
    <dbReference type="NCBI Taxonomy" id="905011"/>
    <lineage>
        <taxon>Bacteria</taxon>
        <taxon>Bacillati</taxon>
        <taxon>Bacillota</taxon>
        <taxon>Clostridia</taxon>
        <taxon>Eubacteriales</taxon>
        <taxon>Oscillospiraceae</taxon>
        <taxon>Anaerotruncus</taxon>
        <taxon>environmental samples</taxon>
    </lineage>
</organism>
<dbReference type="NCBIfam" id="TIGR00368">
    <property type="entry name" value="YifB family Mg chelatase-like AAA ATPase"/>
    <property type="match status" value="1"/>
</dbReference>
<dbReference type="GO" id="GO:0005524">
    <property type="term" value="F:ATP binding"/>
    <property type="evidence" value="ECO:0007669"/>
    <property type="project" value="InterPro"/>
</dbReference>
<evidence type="ECO:0000256" key="1">
    <source>
        <dbReference type="ARBA" id="ARBA00006354"/>
    </source>
</evidence>
<protein>
    <submittedName>
        <fullName evidence="3">Competence protein ComM</fullName>
    </submittedName>
</protein>
<dbReference type="InterPro" id="IPR000523">
    <property type="entry name" value="Mg_chelatse_chII-like_cat_dom"/>
</dbReference>
<dbReference type="Gene3D" id="3.40.50.300">
    <property type="entry name" value="P-loop containing nucleotide triphosphate hydrolases"/>
    <property type="match status" value="1"/>
</dbReference>
<reference evidence="3" key="1">
    <citation type="submission" date="2019-11" db="EMBL/GenBank/DDBJ databases">
        <authorList>
            <person name="Feng L."/>
        </authorList>
    </citation>
    <scope>NUCLEOTIDE SEQUENCE</scope>
    <source>
        <strain evidence="3">AundefinedLFYP135</strain>
    </source>
</reference>
<evidence type="ECO:0000259" key="2">
    <source>
        <dbReference type="SMART" id="SM00382"/>
    </source>
</evidence>
<dbReference type="EMBL" id="CACRSL010000003">
    <property type="protein sequence ID" value="VYT03346.1"/>
    <property type="molecule type" value="Genomic_DNA"/>
</dbReference>
<dbReference type="Gene3D" id="3.30.230.10">
    <property type="match status" value="1"/>
</dbReference>
<dbReference type="InterPro" id="IPR045006">
    <property type="entry name" value="CHLI-like"/>
</dbReference>
<sequence>MFCSTRSIGLLGLEPFLISAEADLTRAIPSFDIVGLPDAAVRESRDRIRSAIKNSGFDFPERKVVVNLAPAGTKKAGASLDLAICVALLQAAGQLEGDFSSMAFVGELSLGGEIRPVHGVLPMALGAKQLGIASLFVPYENGAEGAVVQGITVYPVKNLAELAEHLRGTHTLSPAQPLPEGELPSGPLPDFAEVKGQQAAKRGLEVAAAGGHNLLMIGPPGTGKSMLAKRLPSILPPLSYEESVEVTQVYSVGGLLTSGGLLRQRPFRAPHHTVSPAGLTGGGSSPKPGEISLAHRGVLFLDELPEFSRQAMEALRQPLEDGVVTISRANARITYPSQVMLVGAMNPCPCGYYGHPTRPCTCSPAAVTRYLSRVSGPLLSRIDLHIEVQPVEYEAFSSPTPEESSQEIQKRVIAAREFQRLRNPSILCNAQIPPSLLRQSCPLDDGADRLLKAAFERMGLSGRAYERILKMARTIADLDRSEVIRAPHISEAVQYRSLDRKYWNR</sequence>
<dbReference type="SUPFAM" id="SSF54211">
    <property type="entry name" value="Ribosomal protein S5 domain 2-like"/>
    <property type="match status" value="1"/>
</dbReference>
<dbReference type="Pfam" id="PF13541">
    <property type="entry name" value="ChlI"/>
    <property type="match status" value="1"/>
</dbReference>
<feature type="domain" description="AAA+ ATPase" evidence="2">
    <location>
        <begin position="210"/>
        <end position="392"/>
    </location>
</feature>
<dbReference type="Pfam" id="PF13335">
    <property type="entry name" value="Mg_chelatase_C"/>
    <property type="match status" value="1"/>
</dbReference>
<dbReference type="PANTHER" id="PTHR32039:SF7">
    <property type="entry name" value="COMPETENCE PROTEIN COMM"/>
    <property type="match status" value="1"/>
</dbReference>
<dbReference type="PRINTS" id="PR00830">
    <property type="entry name" value="ENDOLAPTASE"/>
</dbReference>
<gene>
    <name evidence="3" type="primary">comM</name>
    <name evidence="3" type="ORF">AULFYP135_01372</name>
</gene>
<dbReference type="SMART" id="SM00382">
    <property type="entry name" value="AAA"/>
    <property type="match status" value="1"/>
</dbReference>
<dbReference type="InterPro" id="IPR004482">
    <property type="entry name" value="Mg_chelat-rel"/>
</dbReference>
<dbReference type="InterPro" id="IPR003593">
    <property type="entry name" value="AAA+_ATPase"/>
</dbReference>
<dbReference type="InterPro" id="IPR025158">
    <property type="entry name" value="Mg_chelat-rel_C"/>
</dbReference>
<evidence type="ECO:0000313" key="3">
    <source>
        <dbReference type="EMBL" id="VYT03346.1"/>
    </source>
</evidence>
<name>A0A6N2TIC8_9FIRM</name>